<dbReference type="SUPFAM" id="SSF55469">
    <property type="entry name" value="FMN-dependent nitroreductase-like"/>
    <property type="match status" value="1"/>
</dbReference>
<protein>
    <submittedName>
        <fullName evidence="3">Nitroreductase family protein</fullName>
    </submittedName>
</protein>
<reference evidence="3 4" key="1">
    <citation type="submission" date="2020-11" db="EMBL/GenBank/DDBJ databases">
        <title>Streptomyces spirodelae sp. nov., isolated from duckweed.</title>
        <authorList>
            <person name="Saimee Y."/>
            <person name="Duangmal K."/>
        </authorList>
    </citation>
    <scope>NUCLEOTIDE SEQUENCE [LARGE SCALE GENOMIC DNA]</scope>
    <source>
        <strain evidence="3 4">S16-07</strain>
    </source>
</reference>
<proteinExistence type="predicted"/>
<dbReference type="Gene3D" id="3.40.109.10">
    <property type="entry name" value="NADH Oxidase"/>
    <property type="match status" value="1"/>
</dbReference>
<dbReference type="InterPro" id="IPR029479">
    <property type="entry name" value="Nitroreductase"/>
</dbReference>
<evidence type="ECO:0000259" key="2">
    <source>
        <dbReference type="Pfam" id="PF00881"/>
    </source>
</evidence>
<dbReference type="EMBL" id="JADKMA010000006">
    <property type="protein sequence ID" value="MBO8190521.1"/>
    <property type="molecule type" value="Genomic_DNA"/>
</dbReference>
<sequence length="303" mass="33502">MHNAQPWRFRFCSRSSTFQLRADLERAMPHSDPNNRALRLGCGAALFNLRVGAVHAGWEPAVQLLPDPADPELLAKIRLTEPTPPDSGLGRLHPAIRRRHTSRDPFAETDIPAAVQTDLHDAAQQEGAHLVLPGAWHVQSLLELVHDAEGRDALNPERSAELARWTRVGTGTATDGVPAYAFGPRKWDGKAPVRDFAGRRAVADRDAAIFEHTPHLFLLGTEGDLPEDWLRAGQAMERVLLLATLEGLATSLTSHALEWTDLRWLVRDPTTAMGYVQMVLRLGYGPQGQATPRRPVHEVLDID</sequence>
<dbReference type="Proteomes" id="UP001519064">
    <property type="component" value="Unassembled WGS sequence"/>
</dbReference>
<dbReference type="Pfam" id="PF00881">
    <property type="entry name" value="Nitroreductase"/>
    <property type="match status" value="1"/>
</dbReference>
<gene>
    <name evidence="3" type="ORF">ITI46_02165</name>
</gene>
<evidence type="ECO:0000313" key="4">
    <source>
        <dbReference type="Proteomes" id="UP001519064"/>
    </source>
</evidence>
<keyword evidence="4" id="KW-1185">Reference proteome</keyword>
<dbReference type="PANTHER" id="PTHR23026">
    <property type="entry name" value="NADPH NITROREDUCTASE"/>
    <property type="match status" value="1"/>
</dbReference>
<dbReference type="NCBIfam" id="NF047509">
    <property type="entry name" value="Rv3131_FMN_oxido"/>
    <property type="match status" value="1"/>
</dbReference>
<comment type="caution">
    <text evidence="3">The sequence shown here is derived from an EMBL/GenBank/DDBJ whole genome shotgun (WGS) entry which is preliminary data.</text>
</comment>
<name>A0ABS3X612_9ACTN</name>
<dbReference type="InterPro" id="IPR000415">
    <property type="entry name" value="Nitroreductase-like"/>
</dbReference>
<evidence type="ECO:0000313" key="3">
    <source>
        <dbReference type="EMBL" id="MBO8190521.1"/>
    </source>
</evidence>
<dbReference type="PANTHER" id="PTHR23026:SF123">
    <property type="entry name" value="NAD(P)H NITROREDUCTASE RV3131-RELATED"/>
    <property type="match status" value="1"/>
</dbReference>
<feature type="region of interest" description="Disordered" evidence="1">
    <location>
        <begin position="80"/>
        <end position="105"/>
    </location>
</feature>
<feature type="domain" description="Nitroreductase" evidence="2">
    <location>
        <begin position="96"/>
        <end position="255"/>
    </location>
</feature>
<organism evidence="3 4">
    <name type="scientific">Streptomyces oryzae</name>
    <dbReference type="NCBI Taxonomy" id="1434886"/>
    <lineage>
        <taxon>Bacteria</taxon>
        <taxon>Bacillati</taxon>
        <taxon>Actinomycetota</taxon>
        <taxon>Actinomycetes</taxon>
        <taxon>Kitasatosporales</taxon>
        <taxon>Streptomycetaceae</taxon>
        <taxon>Streptomyces</taxon>
    </lineage>
</organism>
<dbReference type="InterPro" id="IPR050627">
    <property type="entry name" value="Nitroreductase/BluB"/>
</dbReference>
<evidence type="ECO:0000256" key="1">
    <source>
        <dbReference type="SAM" id="MobiDB-lite"/>
    </source>
</evidence>
<accession>A0ABS3X612</accession>